<dbReference type="InterPro" id="IPR020056">
    <property type="entry name" value="Rbsml_bL25/Gln-tRNA_synth_N"/>
</dbReference>
<sequence>MSDTITLAAETRDRVGKGASRSLRREGRVPAVIYGQNREPTSIHLEEKALVKALMTGHFMNSVIMVGGQRTLAKDVAFHPVTDRPVHVDFLRVGEHTSVTVAVPVVFTGEEDSPGMKKGAVLNIVRHELELVVDAAEIPTEITVSVAGKDVGDTIHISDVTLPNGATSAIEDRDFTVATIVAPSALRAEGADTTDEAIAAEVAEAAGETVETDAVEGDDTATDAGEDKAEG</sequence>
<feature type="region of interest" description="Disordered" evidence="6">
    <location>
        <begin position="1"/>
        <end position="23"/>
    </location>
</feature>
<dbReference type="Gene3D" id="2.170.120.20">
    <property type="entry name" value="Ribosomal protein L25, beta domain"/>
    <property type="match status" value="1"/>
</dbReference>
<comment type="function">
    <text evidence="5">This is one of the proteins that binds to the 5S RNA in the ribosome where it forms part of the central protuberance.</text>
</comment>
<dbReference type="InterPro" id="IPR011035">
    <property type="entry name" value="Ribosomal_bL25/Gln-tRNA_synth"/>
</dbReference>
<feature type="region of interest" description="Disordered" evidence="6">
    <location>
        <begin position="205"/>
        <end position="231"/>
    </location>
</feature>
<dbReference type="InterPro" id="IPR037121">
    <property type="entry name" value="Ribosomal_bL25_C"/>
</dbReference>
<feature type="compositionally biased region" description="Acidic residues" evidence="6">
    <location>
        <begin position="210"/>
        <end position="221"/>
    </location>
</feature>
<evidence type="ECO:0000256" key="5">
    <source>
        <dbReference type="HAMAP-Rule" id="MF_01334"/>
    </source>
</evidence>
<dbReference type="InterPro" id="IPR029751">
    <property type="entry name" value="Ribosomal_L25_dom"/>
</dbReference>
<dbReference type="SUPFAM" id="SSF50715">
    <property type="entry name" value="Ribosomal protein L25-like"/>
    <property type="match status" value="1"/>
</dbReference>
<keyword evidence="4 5" id="KW-0687">Ribonucleoprotein</keyword>
<evidence type="ECO:0000256" key="2">
    <source>
        <dbReference type="ARBA" id="ARBA00022884"/>
    </source>
</evidence>
<evidence type="ECO:0000259" key="8">
    <source>
        <dbReference type="Pfam" id="PF14693"/>
    </source>
</evidence>
<dbReference type="HAMAP" id="MF_01334">
    <property type="entry name" value="Ribosomal_bL25_CTC"/>
    <property type="match status" value="1"/>
</dbReference>
<evidence type="ECO:0000256" key="3">
    <source>
        <dbReference type="ARBA" id="ARBA00022980"/>
    </source>
</evidence>
<dbReference type="NCBIfam" id="NF004128">
    <property type="entry name" value="PRK05618.1-2"/>
    <property type="match status" value="1"/>
</dbReference>
<keyword evidence="10" id="KW-1185">Reference proteome</keyword>
<evidence type="ECO:0000313" key="9">
    <source>
        <dbReference type="EMBL" id="NTS63670.1"/>
    </source>
</evidence>
<comment type="caution">
    <text evidence="9">The sequence shown here is derived from an EMBL/GenBank/DDBJ whole genome shotgun (WGS) entry which is preliminary data.</text>
</comment>
<dbReference type="Gene3D" id="2.40.240.10">
    <property type="entry name" value="Ribosomal Protein L25, Chain P"/>
    <property type="match status" value="1"/>
</dbReference>
<dbReference type="Pfam" id="PF01386">
    <property type="entry name" value="Ribosomal_L25p"/>
    <property type="match status" value="1"/>
</dbReference>
<comment type="subunit">
    <text evidence="5">Part of the 50S ribosomal subunit; part of the 5S rRNA/L5/L18/L25 subcomplex. Contacts the 5S rRNA. Binds to the 5S rRNA independently of L5 and L18.</text>
</comment>
<dbReference type="Pfam" id="PF14693">
    <property type="entry name" value="Ribosomal_TL5_C"/>
    <property type="match status" value="1"/>
</dbReference>
<dbReference type="CDD" id="cd00495">
    <property type="entry name" value="Ribosomal_L25_TL5_CTC"/>
    <property type="match status" value="1"/>
</dbReference>
<evidence type="ECO:0000259" key="7">
    <source>
        <dbReference type="Pfam" id="PF01386"/>
    </source>
</evidence>
<evidence type="ECO:0000313" key="10">
    <source>
        <dbReference type="Proteomes" id="UP000621447"/>
    </source>
</evidence>
<dbReference type="InterPro" id="IPR020057">
    <property type="entry name" value="Ribosomal_bL25_b-dom"/>
</dbReference>
<keyword evidence="1 5" id="KW-0699">rRNA-binding</keyword>
<gene>
    <name evidence="5" type="primary">rplY</name>
    <name evidence="5" type="synonym">ctc</name>
    <name evidence="9" type="ORF">HRV97_00675</name>
</gene>
<name>A0ABX2JIJ8_9SPHN</name>
<dbReference type="NCBIfam" id="TIGR00731">
    <property type="entry name" value="bL25_bact_ctc"/>
    <property type="match status" value="1"/>
</dbReference>
<keyword evidence="3 5" id="KW-0689">Ribosomal protein</keyword>
<feature type="domain" description="Large ribosomal subunit protein bL25 L25" evidence="7">
    <location>
        <begin position="7"/>
        <end position="90"/>
    </location>
</feature>
<evidence type="ECO:0000256" key="4">
    <source>
        <dbReference type="ARBA" id="ARBA00023274"/>
    </source>
</evidence>
<proteinExistence type="inferred from homology"/>
<accession>A0ABX2JIJ8</accession>
<keyword evidence="2 5" id="KW-0694">RNA-binding</keyword>
<reference evidence="9 10" key="1">
    <citation type="submission" date="2020-06" db="EMBL/GenBank/DDBJ databases">
        <title>Sphingomonas hominis sp. nov., a member of the Sphingomonas, isolated from the hair of a 22-year-old girl.</title>
        <authorList>
            <person name="Zhang D.-F."/>
            <person name="Cui X.-W."/>
        </authorList>
    </citation>
    <scope>NUCLEOTIDE SEQUENCE [LARGE SCALE GENOMIC DNA]</scope>
    <source>
        <strain evidence="9 10">HHU CXW</strain>
    </source>
</reference>
<dbReference type="InterPro" id="IPR020930">
    <property type="entry name" value="Ribosomal_uL5_bac-type"/>
</dbReference>
<dbReference type="EMBL" id="JABULH010000001">
    <property type="protein sequence ID" value="NTS63670.1"/>
    <property type="molecule type" value="Genomic_DNA"/>
</dbReference>
<dbReference type="RefSeq" id="WP_174191785.1">
    <property type="nucleotide sequence ID" value="NZ_JABULH010000001.1"/>
</dbReference>
<evidence type="ECO:0000256" key="1">
    <source>
        <dbReference type="ARBA" id="ARBA00022730"/>
    </source>
</evidence>
<evidence type="ECO:0000256" key="6">
    <source>
        <dbReference type="SAM" id="MobiDB-lite"/>
    </source>
</evidence>
<dbReference type="Proteomes" id="UP000621447">
    <property type="component" value="Unassembled WGS sequence"/>
</dbReference>
<comment type="similarity">
    <text evidence="5">Belongs to the bacterial ribosomal protein bL25 family. CTC subfamily.</text>
</comment>
<dbReference type="PANTHER" id="PTHR33284:SF1">
    <property type="entry name" value="RIBOSOMAL PROTEIN L25_GLN-TRNA SYNTHETASE, ANTI-CODON-BINDING DOMAIN-CONTAINING PROTEIN"/>
    <property type="match status" value="1"/>
</dbReference>
<dbReference type="GO" id="GO:0005840">
    <property type="term" value="C:ribosome"/>
    <property type="evidence" value="ECO:0007669"/>
    <property type="project" value="UniProtKB-KW"/>
</dbReference>
<feature type="domain" description="Large ribosomal subunit protein bL25 beta" evidence="8">
    <location>
        <begin position="99"/>
        <end position="183"/>
    </location>
</feature>
<dbReference type="PANTHER" id="PTHR33284">
    <property type="entry name" value="RIBOSOMAL PROTEIN L25/GLN-TRNA SYNTHETASE, ANTI-CODON-BINDING DOMAIN-CONTAINING PROTEIN"/>
    <property type="match status" value="1"/>
</dbReference>
<organism evidence="9 10">
    <name type="scientific">Sphingomonas hominis</name>
    <dbReference type="NCBI Taxonomy" id="2741495"/>
    <lineage>
        <taxon>Bacteria</taxon>
        <taxon>Pseudomonadati</taxon>
        <taxon>Pseudomonadota</taxon>
        <taxon>Alphaproteobacteria</taxon>
        <taxon>Sphingomonadales</taxon>
        <taxon>Sphingomonadaceae</taxon>
        <taxon>Sphingomonas</taxon>
    </lineage>
</organism>
<dbReference type="InterPro" id="IPR001021">
    <property type="entry name" value="Ribosomal_bL25_long"/>
</dbReference>
<protein>
    <recommendedName>
        <fullName evidence="5">Large ribosomal subunit protein bL25</fullName>
    </recommendedName>
    <alternativeName>
        <fullName evidence="5">General stress protein CTC</fullName>
    </alternativeName>
</protein>